<comment type="caution">
    <text evidence="1">The sequence shown here is derived from an EMBL/GenBank/DDBJ whole genome shotgun (WGS) entry which is preliminary data.</text>
</comment>
<organism evidence="1 2">
    <name type="scientific">Microbulbifer thermotolerans</name>
    <dbReference type="NCBI Taxonomy" id="252514"/>
    <lineage>
        <taxon>Bacteria</taxon>
        <taxon>Pseudomonadati</taxon>
        <taxon>Pseudomonadota</taxon>
        <taxon>Gammaproteobacteria</taxon>
        <taxon>Cellvibrionales</taxon>
        <taxon>Microbulbiferaceae</taxon>
        <taxon>Microbulbifer</taxon>
    </lineage>
</organism>
<gene>
    <name evidence="1" type="ORF">OQJ68_11945</name>
</gene>
<protein>
    <submittedName>
        <fullName evidence="1">Uncharacterized protein</fullName>
    </submittedName>
</protein>
<evidence type="ECO:0000313" key="1">
    <source>
        <dbReference type="EMBL" id="MCX2802498.1"/>
    </source>
</evidence>
<dbReference type="InterPro" id="IPR029083">
    <property type="entry name" value="Imm32"/>
</dbReference>
<evidence type="ECO:0000313" key="2">
    <source>
        <dbReference type="Proteomes" id="UP001209730"/>
    </source>
</evidence>
<dbReference type="Proteomes" id="UP001209730">
    <property type="component" value="Unassembled WGS sequence"/>
</dbReference>
<reference evidence="1" key="1">
    <citation type="submission" date="2022-11" db="EMBL/GenBank/DDBJ databases">
        <title>Chitin-degrading and fungicidal potential of chitinolytic bacterial strains from marine environment of the Pacific Ocean regions.</title>
        <authorList>
            <person name="Pentekhina I."/>
            <person name="Nedashkovskaya O."/>
            <person name="Seitkalieva A."/>
            <person name="Podvolotskaya A."/>
            <person name="Tekutyeva L."/>
            <person name="Balabanova L."/>
        </authorList>
    </citation>
    <scope>NUCLEOTIDE SEQUENCE</scope>
    <source>
        <strain evidence="1">KMM 6838</strain>
    </source>
</reference>
<accession>A0AB35HY83</accession>
<proteinExistence type="predicted"/>
<dbReference type="AlphaFoldDB" id="A0AB35HY83"/>
<dbReference type="EMBL" id="JAPHQB010000019">
    <property type="protein sequence ID" value="MCX2802498.1"/>
    <property type="molecule type" value="Genomic_DNA"/>
</dbReference>
<dbReference type="Pfam" id="PF15566">
    <property type="entry name" value="Imm32"/>
    <property type="match status" value="1"/>
</dbReference>
<sequence length="79" mass="9128">MKAYLASTFSDEEGPMAEEGKTVYIHASKERLLELAKYFAAVAEHIETNGTCHMHFRDYSEHWNKEEYIDVAVDIDENT</sequence>
<dbReference type="RefSeq" id="WP_266003023.1">
    <property type="nucleotide sequence ID" value="NZ_CP130317.1"/>
</dbReference>
<name>A0AB35HY83_MICTH</name>